<accession>A0A8W8JC76</accession>
<protein>
    <recommendedName>
        <fullName evidence="4">FAM86 N-terminal domain-containing protein</fullName>
    </recommendedName>
</protein>
<feature type="region of interest" description="Disordered" evidence="3">
    <location>
        <begin position="568"/>
        <end position="591"/>
    </location>
</feature>
<proteinExistence type="inferred from homology"/>
<dbReference type="PANTHER" id="PTHR14614:SF130">
    <property type="entry name" value="PROTEIN-LYSINE N-METHYLTRANSFERASE EEF2KMT"/>
    <property type="match status" value="1"/>
</dbReference>
<dbReference type="InterPro" id="IPR019410">
    <property type="entry name" value="Methyltransf_16"/>
</dbReference>
<dbReference type="Pfam" id="PF10294">
    <property type="entry name" value="Methyltransf_16"/>
    <property type="match status" value="2"/>
</dbReference>
<dbReference type="GO" id="GO:0032991">
    <property type="term" value="C:protein-containing complex"/>
    <property type="evidence" value="ECO:0007669"/>
    <property type="project" value="TreeGrafter"/>
</dbReference>
<evidence type="ECO:0000313" key="6">
    <source>
        <dbReference type="Proteomes" id="UP000005408"/>
    </source>
</evidence>
<reference evidence="5" key="1">
    <citation type="submission" date="2022-08" db="UniProtKB">
        <authorList>
            <consortium name="EnsemblMetazoa"/>
        </authorList>
    </citation>
    <scope>IDENTIFICATION</scope>
    <source>
        <strain evidence="5">05x7-T-G4-1.051#20</strain>
    </source>
</reference>
<dbReference type="Proteomes" id="UP000005408">
    <property type="component" value="Unassembled WGS sequence"/>
</dbReference>
<dbReference type="EnsemblMetazoa" id="G1773.5">
    <property type="protein sequence ID" value="G1773.5:cds"/>
    <property type="gene ID" value="G1773"/>
</dbReference>
<dbReference type="Gene3D" id="3.40.50.150">
    <property type="entry name" value="Vaccinia Virus protein VP39"/>
    <property type="match status" value="1"/>
</dbReference>
<dbReference type="PANTHER" id="PTHR14614">
    <property type="entry name" value="HEPATOCELLULAR CARCINOMA-ASSOCIATED ANTIGEN"/>
    <property type="match status" value="1"/>
</dbReference>
<evidence type="ECO:0000256" key="2">
    <source>
        <dbReference type="ARBA" id="ARBA00022679"/>
    </source>
</evidence>
<evidence type="ECO:0000313" key="5">
    <source>
        <dbReference type="EnsemblMetazoa" id="G1773.5:cds"/>
    </source>
</evidence>
<name>A0A8W8JC76_MAGGI</name>
<evidence type="ECO:0000256" key="3">
    <source>
        <dbReference type="SAM" id="MobiDB-lite"/>
    </source>
</evidence>
<dbReference type="Gene3D" id="1.20.5.340">
    <property type="match status" value="1"/>
</dbReference>
<comment type="similarity">
    <text evidence="1">Belongs to the class I-like SAM-binding methyltransferase superfamily. EEF2KMT family.</text>
</comment>
<sequence>MAKHIVERDNRWGFLVKDAFNHFSNFIFKMVYCVESEVGPGFVVDVTRADGVTGRAWFRQKDCRDSHSLTTALNQTFQGGRGGALHCKLSPAQLYDLLDMLTEELFAKENMVRKLLTTVGDQEGGFCIISPDVALNNRGIKIPPASNPFMWIPGWPGCPPQGMARQFAEPPGLNPLSRFIELAHTQLRDNFVPALLSLSCMLMMANYRDILAKLGHFNLPLLFGPPKVGKTLVAQCAGLFSGLSLDESITSRDTLTYLTDAFAKSTLPFVWDDPTSVADVKQVAVDLANGAARGKSGGHQFPQTACLVTANFDIHQMEKYHSRLFVIVFLRPKANPQPGTFAVLTKAAIAASSAFISLKLMASEIEAEEIANVTSGLLSYLEGLDIRVAEGIALPLIICKKMLEVTEKGHLWQQVRAYVKDVLLPYHENTTLNHQPSKAANRMLKELGGLCQHEKKDILRCLEDSVLLDKARAAAALNIAVSEVVAVLKNTPGAEINKSGRIMGKVRKVAKIPMSVLSEDTIRCLTSESDDEVEETRVRETTFPEIQDNESDVEVEETCRVRETTFPEIEDNVDTPDTEQDSFDMGDLPPPPPPLPSLNGSISNDFPPPPFIEMMGNMSVDMGTPIEEGHQADEPLPSPPRLPLESVQRVPMSEEKLLTRGALGDQSHDALGFEQFYALIWVRPRILEGVVDRIQGKLVQVQGNVNQVQGDLGTMNRRVYSLGQDIGALRGDISTLESSVTSQLGSNDRYMGTQLSNITQMLAGMLGSDKPQLQVVRVAGNQQAVVGRPCPPGPVLNLCLPPDRTMVSQTSYACVTGKPTPRQSVSLPQGQPHLSSGYSGIEDQQAVLEATVSSTLCNKYPTSLSYRRAFVKYLIQKLEDSDVELCDEIYELYTDLLQETEEEEDSLCYKSYFLPNKEIVNLQESVHIISQGTTGLSTWQAALHLSEWCFEQESLLKNKNVLELGSGLGFLGVALCKQCKLDSFTFSDFHPQVLFLLMKNIEINFLNEQYSLECPTFLENSECKDRKMLKKIKRQLSVSKELVMEDSCEIMQISYNSMVSSTDTMEREVDEQEVGSEQEEDVSNSNDHFLSSNSHWSPLNNSNVYTLNHSDSIRLMKFNWEFCNQKDLCKIQPDVILAADVVYDKSIIPFLVQVLYQFLSGTFGSWPVAYIASTVRNEDTRDHFLVALGNKGLRYEILDPPSEKIFHYDDIIPIEILRVWHPSNKTL</sequence>
<organism evidence="5 6">
    <name type="scientific">Magallana gigas</name>
    <name type="common">Pacific oyster</name>
    <name type="synonym">Crassostrea gigas</name>
    <dbReference type="NCBI Taxonomy" id="29159"/>
    <lineage>
        <taxon>Eukaryota</taxon>
        <taxon>Metazoa</taxon>
        <taxon>Spiralia</taxon>
        <taxon>Lophotrochozoa</taxon>
        <taxon>Mollusca</taxon>
        <taxon>Bivalvia</taxon>
        <taxon>Autobranchia</taxon>
        <taxon>Pteriomorphia</taxon>
        <taxon>Ostreida</taxon>
        <taxon>Ostreoidea</taxon>
        <taxon>Ostreidae</taxon>
        <taxon>Magallana</taxon>
    </lineage>
</organism>
<dbReference type="InterPro" id="IPR029063">
    <property type="entry name" value="SAM-dependent_MTases_sf"/>
</dbReference>
<evidence type="ECO:0000259" key="4">
    <source>
        <dbReference type="Pfam" id="PF14904"/>
    </source>
</evidence>
<dbReference type="GO" id="GO:0016740">
    <property type="term" value="F:transferase activity"/>
    <property type="evidence" value="ECO:0007669"/>
    <property type="project" value="UniProtKB-KW"/>
</dbReference>
<dbReference type="InterPro" id="IPR027417">
    <property type="entry name" value="P-loop_NTPase"/>
</dbReference>
<feature type="domain" description="FAM86 N-terminal" evidence="4">
    <location>
        <begin position="845"/>
        <end position="895"/>
    </location>
</feature>
<evidence type="ECO:0000256" key="1">
    <source>
        <dbReference type="ARBA" id="ARBA00005511"/>
    </source>
</evidence>
<dbReference type="AlphaFoldDB" id="A0A8W8JC76"/>
<dbReference type="SUPFAM" id="SSF52540">
    <property type="entry name" value="P-loop containing nucleoside triphosphate hydrolases"/>
    <property type="match status" value="1"/>
</dbReference>
<keyword evidence="2" id="KW-0808">Transferase</keyword>
<dbReference type="Pfam" id="PF14904">
    <property type="entry name" value="FAM86"/>
    <property type="match status" value="1"/>
</dbReference>
<dbReference type="SUPFAM" id="SSF53335">
    <property type="entry name" value="S-adenosyl-L-methionine-dependent methyltransferases"/>
    <property type="match status" value="1"/>
</dbReference>
<feature type="compositionally biased region" description="Acidic residues" evidence="3">
    <location>
        <begin position="568"/>
        <end position="584"/>
    </location>
</feature>
<dbReference type="InterPro" id="IPR029426">
    <property type="entry name" value="FAM86_N"/>
</dbReference>
<keyword evidence="6" id="KW-1185">Reference proteome</keyword>